<dbReference type="PANTHER" id="PTHR10314">
    <property type="entry name" value="CYSTATHIONINE BETA-SYNTHASE"/>
    <property type="match status" value="1"/>
</dbReference>
<name>A0ABX5JH12_9BACT</name>
<sequence length="108" mass="11334">EPEASPVLSGGNPGPHKIQGIGAGFVPDVLNTKIYDEIIQVSNDAAIETSRGLAQNEGLLVGISAGANAYVASQVAKRPENKGKTIVTILCDTGERYLSSGLYNYDEE</sequence>
<evidence type="ECO:0000313" key="5">
    <source>
        <dbReference type="Proteomes" id="UP000251311"/>
    </source>
</evidence>
<dbReference type="InterPro" id="IPR001926">
    <property type="entry name" value="TrpB-like_PALP"/>
</dbReference>
<dbReference type="Proteomes" id="UP000251311">
    <property type="component" value="Unassembled WGS sequence"/>
</dbReference>
<evidence type="ECO:0000256" key="2">
    <source>
        <dbReference type="ARBA" id="ARBA00022898"/>
    </source>
</evidence>
<comment type="caution">
    <text evidence="4">The sequence shown here is derived from an EMBL/GenBank/DDBJ whole genome shotgun (WGS) entry which is preliminary data.</text>
</comment>
<reference evidence="4 5" key="1">
    <citation type="submission" date="2017-02" db="EMBL/GenBank/DDBJ databases">
        <title>Arcobacter lacus sp. nov., a new species isolated from reclaimed water.</title>
        <authorList>
            <person name="Figueras M.J."/>
            <person name="Perez-Cataluna A."/>
            <person name="Salas-Masso N."/>
        </authorList>
    </citation>
    <scope>NUCLEOTIDE SEQUENCE [LARGE SCALE GENOMIC DNA]</scope>
    <source>
        <strain evidence="4 5">RW43-9</strain>
    </source>
</reference>
<proteinExistence type="predicted"/>
<feature type="non-terminal residue" evidence="4">
    <location>
        <position position="1"/>
    </location>
</feature>
<keyword evidence="5" id="KW-1185">Reference proteome</keyword>
<feature type="domain" description="Tryptophan synthase beta chain-like PALP" evidence="3">
    <location>
        <begin position="5"/>
        <end position="92"/>
    </location>
</feature>
<dbReference type="RefSeq" id="WP_146175187.1">
    <property type="nucleotide sequence ID" value="NZ_MUXF01000012.1"/>
</dbReference>
<dbReference type="InterPro" id="IPR050214">
    <property type="entry name" value="Cys_Synth/Cystath_Beta-Synth"/>
</dbReference>
<accession>A0ABX5JH12</accession>
<evidence type="ECO:0000259" key="3">
    <source>
        <dbReference type="Pfam" id="PF00291"/>
    </source>
</evidence>
<dbReference type="Gene3D" id="3.40.50.1100">
    <property type="match status" value="1"/>
</dbReference>
<dbReference type="SUPFAM" id="SSF53686">
    <property type="entry name" value="Tryptophan synthase beta subunit-like PLP-dependent enzymes"/>
    <property type="match status" value="1"/>
</dbReference>
<evidence type="ECO:0000313" key="4">
    <source>
        <dbReference type="EMBL" id="PUE65928.1"/>
    </source>
</evidence>
<comment type="cofactor">
    <cofactor evidence="1">
        <name>pyridoxal 5'-phosphate</name>
        <dbReference type="ChEBI" id="CHEBI:597326"/>
    </cofactor>
</comment>
<evidence type="ECO:0000256" key="1">
    <source>
        <dbReference type="ARBA" id="ARBA00001933"/>
    </source>
</evidence>
<dbReference type="InterPro" id="IPR036052">
    <property type="entry name" value="TrpB-like_PALP_sf"/>
</dbReference>
<keyword evidence="2" id="KW-0663">Pyridoxal phosphate</keyword>
<gene>
    <name evidence="4" type="ORF">B0175_07120</name>
</gene>
<organism evidence="4 5">
    <name type="scientific">Arcobacter lacus</name>
    <dbReference type="NCBI Taxonomy" id="1912876"/>
    <lineage>
        <taxon>Bacteria</taxon>
        <taxon>Pseudomonadati</taxon>
        <taxon>Campylobacterota</taxon>
        <taxon>Epsilonproteobacteria</taxon>
        <taxon>Campylobacterales</taxon>
        <taxon>Arcobacteraceae</taxon>
        <taxon>Arcobacter</taxon>
    </lineage>
</organism>
<protein>
    <submittedName>
        <fullName evidence="4">Cysteine synthase A</fullName>
    </submittedName>
</protein>
<dbReference type="Pfam" id="PF00291">
    <property type="entry name" value="PALP"/>
    <property type="match status" value="1"/>
</dbReference>
<dbReference type="EMBL" id="MUXF01000012">
    <property type="protein sequence ID" value="PUE65928.1"/>
    <property type="molecule type" value="Genomic_DNA"/>
</dbReference>